<keyword evidence="7" id="KW-1185">Reference proteome</keyword>
<evidence type="ECO:0000256" key="5">
    <source>
        <dbReference type="ARBA" id="ARBA00023136"/>
    </source>
</evidence>
<dbReference type="PANTHER" id="PTHR28234">
    <property type="entry name" value="NUCLEAR CONTROL OF ATPASE PROTEIN 2"/>
    <property type="match status" value="1"/>
</dbReference>
<dbReference type="GO" id="GO:0005741">
    <property type="term" value="C:mitochondrial outer membrane"/>
    <property type="evidence" value="ECO:0007669"/>
    <property type="project" value="TreeGrafter"/>
</dbReference>
<comment type="caution">
    <text evidence="6">The sequence shown here is derived from an EMBL/GenBank/DDBJ whole genome shotgun (WGS) entry which is preliminary data.</text>
</comment>
<dbReference type="STRING" id="658196.A0A397TDI3"/>
<sequence>MKFPDSPPSLLAFYTHLRSIITTHLPRYDKQFNRIISIYGPPSTLTRWWIPITISSAVAYKTRHRIYEEDFIQWFVEAKSTVVNFWSDWVWEPLIRMMDTIRHKERRLVLMGKDSLNSDLESLERMVLDFVRDQRQLSDEEVINLTCRIRDGDLSMVLRVYEQELKSPFKSTVTGNLIRTLLIQVQKTKVDMELAMAALDKLLKSNELNFAFLALGPSLFVVYLFSTWVKDIWWNKDTWSGKIKDANIKMRESLRVVEQLLVERLLEERVHLLASNFATHGLVICHVHRLRTYAMYLSSRNNLRERVLDDLRALDYPRIGARQKIMTCERMWRCWGFLKSRDE</sequence>
<evidence type="ECO:0000256" key="4">
    <source>
        <dbReference type="ARBA" id="ARBA00023128"/>
    </source>
</evidence>
<evidence type="ECO:0000256" key="1">
    <source>
        <dbReference type="ARBA" id="ARBA00004225"/>
    </source>
</evidence>
<dbReference type="OrthoDB" id="413313at2759"/>
<dbReference type="Pfam" id="PF08637">
    <property type="entry name" value="NCA2"/>
    <property type="match status" value="1"/>
</dbReference>
<gene>
    <name evidence="6" type="ORF">C1645_760302</name>
</gene>
<reference evidence="6 7" key="1">
    <citation type="submission" date="2018-06" db="EMBL/GenBank/DDBJ databases">
        <title>Comparative genomics reveals the genomic features of Rhizophagus irregularis, R. cerebriforme, R. diaphanum and Gigaspora rosea, and their symbiotic lifestyle signature.</title>
        <authorList>
            <person name="Morin E."/>
            <person name="San Clemente H."/>
            <person name="Chen E.C.H."/>
            <person name="De La Providencia I."/>
            <person name="Hainaut M."/>
            <person name="Kuo A."/>
            <person name="Kohler A."/>
            <person name="Murat C."/>
            <person name="Tang N."/>
            <person name="Roy S."/>
            <person name="Loubradou J."/>
            <person name="Henrissat B."/>
            <person name="Grigoriev I.V."/>
            <person name="Corradi N."/>
            <person name="Roux C."/>
            <person name="Martin F.M."/>
        </authorList>
    </citation>
    <scope>NUCLEOTIDE SEQUENCE [LARGE SCALE GENOMIC DNA]</scope>
    <source>
        <strain evidence="6 7">DAOM 227022</strain>
    </source>
</reference>
<dbReference type="EMBL" id="QKYT01000082">
    <property type="protein sequence ID" value="RIA94387.1"/>
    <property type="molecule type" value="Genomic_DNA"/>
</dbReference>
<dbReference type="InterPro" id="IPR013946">
    <property type="entry name" value="NCA2-like"/>
</dbReference>
<keyword evidence="3" id="KW-1133">Transmembrane helix</keyword>
<protein>
    <submittedName>
        <fullName evidence="6">ATP synthase regulation protein NCA2-domain-containing protein</fullName>
    </submittedName>
</protein>
<evidence type="ECO:0000313" key="6">
    <source>
        <dbReference type="EMBL" id="RIA94387.1"/>
    </source>
</evidence>
<dbReference type="AlphaFoldDB" id="A0A397TDI3"/>
<evidence type="ECO:0000313" key="7">
    <source>
        <dbReference type="Proteomes" id="UP000265703"/>
    </source>
</evidence>
<name>A0A397TDI3_9GLOM</name>
<dbReference type="Proteomes" id="UP000265703">
    <property type="component" value="Unassembled WGS sequence"/>
</dbReference>
<organism evidence="6 7">
    <name type="scientific">Glomus cerebriforme</name>
    <dbReference type="NCBI Taxonomy" id="658196"/>
    <lineage>
        <taxon>Eukaryota</taxon>
        <taxon>Fungi</taxon>
        <taxon>Fungi incertae sedis</taxon>
        <taxon>Mucoromycota</taxon>
        <taxon>Glomeromycotina</taxon>
        <taxon>Glomeromycetes</taxon>
        <taxon>Glomerales</taxon>
        <taxon>Glomeraceae</taxon>
        <taxon>Glomus</taxon>
    </lineage>
</organism>
<evidence type="ECO:0000256" key="2">
    <source>
        <dbReference type="ARBA" id="ARBA00022692"/>
    </source>
</evidence>
<comment type="subcellular location">
    <subcellularLocation>
        <location evidence="1">Mitochondrion membrane</location>
        <topology evidence="1">Multi-pass membrane protein</topology>
    </subcellularLocation>
</comment>
<keyword evidence="5" id="KW-0472">Membrane</keyword>
<dbReference type="PANTHER" id="PTHR28234:SF1">
    <property type="entry name" value="NUCLEAR CONTROL OF ATPASE PROTEIN 2"/>
    <property type="match status" value="1"/>
</dbReference>
<proteinExistence type="predicted"/>
<accession>A0A397TDI3</accession>
<keyword evidence="2" id="KW-0812">Transmembrane</keyword>
<keyword evidence="4" id="KW-0496">Mitochondrion</keyword>
<evidence type="ECO:0000256" key="3">
    <source>
        <dbReference type="ARBA" id="ARBA00022989"/>
    </source>
</evidence>